<feature type="domain" description="Phage tail collar" evidence="2">
    <location>
        <begin position="6"/>
        <end position="62"/>
    </location>
</feature>
<organism evidence="3 4">
    <name type="scientific">Methylobacterium goesingense</name>
    <dbReference type="NCBI Taxonomy" id="243690"/>
    <lineage>
        <taxon>Bacteria</taxon>
        <taxon>Pseudomonadati</taxon>
        <taxon>Pseudomonadota</taxon>
        <taxon>Alphaproteobacteria</taxon>
        <taxon>Hyphomicrobiales</taxon>
        <taxon>Methylobacteriaceae</taxon>
        <taxon>Methylobacterium</taxon>
    </lineage>
</organism>
<dbReference type="SUPFAM" id="SSF88874">
    <property type="entry name" value="Receptor-binding domain of short tail fibre protein gp12"/>
    <property type="match status" value="1"/>
</dbReference>
<evidence type="ECO:0000256" key="1">
    <source>
        <dbReference type="SAM" id="MobiDB-lite"/>
    </source>
</evidence>
<proteinExistence type="predicted"/>
<dbReference type="InterPro" id="IPR037053">
    <property type="entry name" value="Phage_tail_collar_dom_sf"/>
</dbReference>
<sequence>MDPFLGEIRMAGFNYAPQGWAFCNGQLLQISTNSTLYALLGTQFGGDGVRTFALPDLRSRVPVHQGQGNGLQPYSMGQPGGVEGVTLQISQMPAHSHGVTVDATLGSTSAPSGANLAQTESGGDAPFNSFTTGNPTNSVQLSSGTIASQGGSQPHENRQPYLTVNFIIALEGIFPPRS</sequence>
<dbReference type="RefSeq" id="WP_238281918.1">
    <property type="nucleotide sequence ID" value="NZ_BPQL01000145.1"/>
</dbReference>
<feature type="compositionally biased region" description="Polar residues" evidence="1">
    <location>
        <begin position="105"/>
        <end position="121"/>
    </location>
</feature>
<dbReference type="EMBL" id="JBEPMM010000018">
    <property type="protein sequence ID" value="MET3694761.1"/>
    <property type="molecule type" value="Genomic_DNA"/>
</dbReference>
<name>A0ABV2LA81_9HYPH</name>
<protein>
    <submittedName>
        <fullName evidence="3">Microcystin-dependent protein</fullName>
    </submittedName>
</protein>
<feature type="region of interest" description="Disordered" evidence="1">
    <location>
        <begin position="103"/>
        <end position="158"/>
    </location>
</feature>
<evidence type="ECO:0000259" key="2">
    <source>
        <dbReference type="Pfam" id="PF07484"/>
    </source>
</evidence>
<accession>A0ABV2LA81</accession>
<dbReference type="Gene3D" id="3.90.1340.10">
    <property type="entry name" value="Phage tail collar domain"/>
    <property type="match status" value="1"/>
</dbReference>
<gene>
    <name evidence="3" type="ORF">ABID43_004324</name>
</gene>
<comment type="caution">
    <text evidence="3">The sequence shown here is derived from an EMBL/GenBank/DDBJ whole genome shotgun (WGS) entry which is preliminary data.</text>
</comment>
<evidence type="ECO:0000313" key="3">
    <source>
        <dbReference type="EMBL" id="MET3694761.1"/>
    </source>
</evidence>
<keyword evidence="4" id="KW-1185">Reference proteome</keyword>
<evidence type="ECO:0000313" key="4">
    <source>
        <dbReference type="Proteomes" id="UP001549145"/>
    </source>
</evidence>
<reference evidence="3 4" key="1">
    <citation type="submission" date="2024-06" db="EMBL/GenBank/DDBJ databases">
        <title>Genomic Encyclopedia of Type Strains, Phase IV (KMG-IV): sequencing the most valuable type-strain genomes for metagenomic binning, comparative biology and taxonomic classification.</title>
        <authorList>
            <person name="Goeker M."/>
        </authorList>
    </citation>
    <scope>NUCLEOTIDE SEQUENCE [LARGE SCALE GENOMIC DNA]</scope>
    <source>
        <strain evidence="3 4">DSM 21331</strain>
    </source>
</reference>
<dbReference type="Pfam" id="PF07484">
    <property type="entry name" value="Collar"/>
    <property type="match status" value="1"/>
</dbReference>
<dbReference type="InterPro" id="IPR011083">
    <property type="entry name" value="Phage_tail_collar_dom"/>
</dbReference>
<dbReference type="Proteomes" id="UP001549145">
    <property type="component" value="Unassembled WGS sequence"/>
</dbReference>
<feature type="compositionally biased region" description="Polar residues" evidence="1">
    <location>
        <begin position="128"/>
        <end position="154"/>
    </location>
</feature>